<accession>X4YGR4</accession>
<sequence length="61" mass="7031">MNRLKVVLFYTPTETMTVSISQAEYDAFMLAFKNKLVYIFNMPVGCKMVRLEDFISVDIGT</sequence>
<evidence type="ECO:0000313" key="2">
    <source>
        <dbReference type="Proteomes" id="UP000019789"/>
    </source>
</evidence>
<dbReference type="EMBL" id="KJ489011">
    <property type="protein sequence ID" value="AHV83090.1"/>
    <property type="molecule type" value="Genomic_DNA"/>
</dbReference>
<dbReference type="Proteomes" id="UP000019789">
    <property type="component" value="Segment"/>
</dbReference>
<dbReference type="RefSeq" id="YP_009035110.1">
    <property type="nucleotide sequence ID" value="NC_024203.1"/>
</dbReference>
<gene>
    <name evidence="1" type="ORF">P092_0049</name>
</gene>
<dbReference type="GeneID" id="19526925"/>
<keyword evidence="2" id="KW-1185">Reference proteome</keyword>
<reference evidence="1 2" key="1">
    <citation type="submission" date="2014-02" db="EMBL/GenBank/DDBJ databases">
        <title>Complete genome sequences of four novel Lactococcus lactis phages distantly related to the rare 1706 phage species.</title>
        <authorList>
            <person name="Kot W."/>
            <person name="Neve H."/>
            <person name="Vogensen F.K."/>
            <person name="Heller K.J."/>
            <person name="Hansen L.H."/>
        </authorList>
    </citation>
    <scope>NUCLEOTIDE SEQUENCE [LARGE SCALE GENOMIC DNA]</scope>
</reference>
<proteinExistence type="predicted"/>
<dbReference type="KEGG" id="vg:19526925"/>
<name>X4YGR4_9CAUD</name>
<protein>
    <submittedName>
        <fullName evidence="1">Uncharacterized protein</fullName>
    </submittedName>
</protein>
<evidence type="ECO:0000313" key="1">
    <source>
        <dbReference type="EMBL" id="AHV83090.1"/>
    </source>
</evidence>
<organism evidence="1 2">
    <name type="scientific">Lactococcus phage P092</name>
    <dbReference type="NCBI Taxonomy" id="1476887"/>
    <lineage>
        <taxon>Viruses</taxon>
        <taxon>Duplodnaviria</taxon>
        <taxon>Heunggongvirae</taxon>
        <taxon>Uroviricota</taxon>
        <taxon>Caudoviricetes</taxon>
        <taxon>Nevevirus</taxon>
        <taxon>Nevevirus P092</taxon>
    </lineage>
</organism>